<evidence type="ECO:0000313" key="2">
    <source>
        <dbReference type="EMBL" id="GMH25077.1"/>
    </source>
</evidence>
<accession>A0AAD3Y0U0</accession>
<dbReference type="Proteomes" id="UP001279734">
    <property type="component" value="Unassembled WGS sequence"/>
</dbReference>
<feature type="region of interest" description="Disordered" evidence="1">
    <location>
        <begin position="1"/>
        <end position="31"/>
    </location>
</feature>
<protein>
    <submittedName>
        <fullName evidence="2">Uncharacterized protein</fullName>
    </submittedName>
</protein>
<dbReference type="AlphaFoldDB" id="A0AAD3Y0U0"/>
<reference evidence="2" key="1">
    <citation type="submission" date="2023-05" db="EMBL/GenBank/DDBJ databases">
        <title>Nepenthes gracilis genome sequencing.</title>
        <authorList>
            <person name="Fukushima K."/>
        </authorList>
    </citation>
    <scope>NUCLEOTIDE SEQUENCE</scope>
    <source>
        <strain evidence="2">SING2019-196</strain>
    </source>
</reference>
<sequence>MSPSRSYSSMVSGGRHRALLPSSRIRKQDRLSSPELYRRLLIETLENYGTSQVFAPKMTGRVDGLTKVKSMLQVSDIVAVEEDKETEQAVFAGVIPTAPH</sequence>
<feature type="compositionally biased region" description="Low complexity" evidence="1">
    <location>
        <begin position="1"/>
        <end position="12"/>
    </location>
</feature>
<evidence type="ECO:0000313" key="3">
    <source>
        <dbReference type="Proteomes" id="UP001279734"/>
    </source>
</evidence>
<dbReference type="EMBL" id="BSYO01000029">
    <property type="protein sequence ID" value="GMH25077.1"/>
    <property type="molecule type" value="Genomic_DNA"/>
</dbReference>
<keyword evidence="3" id="KW-1185">Reference proteome</keyword>
<name>A0AAD3Y0U0_NEPGR</name>
<comment type="caution">
    <text evidence="2">The sequence shown here is derived from an EMBL/GenBank/DDBJ whole genome shotgun (WGS) entry which is preliminary data.</text>
</comment>
<evidence type="ECO:0000256" key="1">
    <source>
        <dbReference type="SAM" id="MobiDB-lite"/>
    </source>
</evidence>
<gene>
    <name evidence="2" type="ORF">Nepgr_026920</name>
</gene>
<proteinExistence type="predicted"/>
<organism evidence="2 3">
    <name type="scientific">Nepenthes gracilis</name>
    <name type="common">Slender pitcher plant</name>
    <dbReference type="NCBI Taxonomy" id="150966"/>
    <lineage>
        <taxon>Eukaryota</taxon>
        <taxon>Viridiplantae</taxon>
        <taxon>Streptophyta</taxon>
        <taxon>Embryophyta</taxon>
        <taxon>Tracheophyta</taxon>
        <taxon>Spermatophyta</taxon>
        <taxon>Magnoliopsida</taxon>
        <taxon>eudicotyledons</taxon>
        <taxon>Gunneridae</taxon>
        <taxon>Pentapetalae</taxon>
        <taxon>Caryophyllales</taxon>
        <taxon>Nepenthaceae</taxon>
        <taxon>Nepenthes</taxon>
    </lineage>
</organism>